<name>A0A845GRW8_9BURK</name>
<accession>A0A845GRW8</accession>
<feature type="region of interest" description="Disordered" evidence="1">
    <location>
        <begin position="105"/>
        <end position="147"/>
    </location>
</feature>
<protein>
    <submittedName>
        <fullName evidence="2">Uncharacterized protein</fullName>
    </submittedName>
</protein>
<evidence type="ECO:0000313" key="3">
    <source>
        <dbReference type="Proteomes" id="UP000447355"/>
    </source>
</evidence>
<proteinExistence type="predicted"/>
<organism evidence="2 3">
    <name type="scientific">Duganella vulcania</name>
    <dbReference type="NCBI Taxonomy" id="2692166"/>
    <lineage>
        <taxon>Bacteria</taxon>
        <taxon>Pseudomonadati</taxon>
        <taxon>Pseudomonadota</taxon>
        <taxon>Betaproteobacteria</taxon>
        <taxon>Burkholderiales</taxon>
        <taxon>Oxalobacteraceae</taxon>
        <taxon>Telluria group</taxon>
        <taxon>Duganella</taxon>
    </lineage>
</organism>
<evidence type="ECO:0000256" key="1">
    <source>
        <dbReference type="SAM" id="MobiDB-lite"/>
    </source>
</evidence>
<dbReference type="Proteomes" id="UP000447355">
    <property type="component" value="Unassembled WGS sequence"/>
</dbReference>
<evidence type="ECO:0000313" key="2">
    <source>
        <dbReference type="EMBL" id="MYM95427.1"/>
    </source>
</evidence>
<dbReference type="AlphaFoldDB" id="A0A845GRW8"/>
<comment type="caution">
    <text evidence="2">The sequence shown here is derived from an EMBL/GenBank/DDBJ whole genome shotgun (WGS) entry which is preliminary data.</text>
</comment>
<sequence>MASKDIDPRLLGLLLMGVKEVPPLRSRLAGRFVRWLLGFHGWPNAESRIFDVLNAESTTDDKIGEAIETHLRYMADLGLLQPVRTVGDGVVPPLAKWRLSSAGELRRPPPWVTNGGGGGGRRGGDDREPERGDDGGGGGGVREVLSHPTLFALPQEEFEDFVQGLFDEPGAQ</sequence>
<reference evidence="2" key="1">
    <citation type="submission" date="2019-12" db="EMBL/GenBank/DDBJ databases">
        <title>Novel species isolated from a subtropical stream in China.</title>
        <authorList>
            <person name="Lu H."/>
        </authorList>
    </citation>
    <scope>NUCLEOTIDE SEQUENCE [LARGE SCALE GENOMIC DNA]</scope>
    <source>
        <strain evidence="2">FT81W</strain>
    </source>
</reference>
<dbReference type="RefSeq" id="WP_161084544.1">
    <property type="nucleotide sequence ID" value="NZ_WWCX01000026.1"/>
</dbReference>
<feature type="compositionally biased region" description="Basic and acidic residues" evidence="1">
    <location>
        <begin position="122"/>
        <end position="134"/>
    </location>
</feature>
<gene>
    <name evidence="2" type="ORF">GTP90_16290</name>
</gene>
<dbReference type="EMBL" id="WWCX01000026">
    <property type="protein sequence ID" value="MYM95427.1"/>
    <property type="molecule type" value="Genomic_DNA"/>
</dbReference>